<accession>A0A239GE03</accession>
<evidence type="ECO:0000313" key="1">
    <source>
        <dbReference type="EMBL" id="SNS67370.1"/>
    </source>
</evidence>
<dbReference type="RefSeq" id="WP_089316569.1">
    <property type="nucleotide sequence ID" value="NZ_FZNP01000024.1"/>
</dbReference>
<dbReference type="AlphaFoldDB" id="A0A239GE03"/>
<proteinExistence type="predicted"/>
<sequence length="319" mass="34585">MATITFPIPSTTTSRFAVAATNIPDGPAALLRTADGPYLAHIAGRLGTRHLQVAREDLSRLRWDPGQIKAARPEDRQLARPFNDAEQFAVVTAFAPITDQPRAVQVARAAAYAIAEATGGIAADLVTGHVLTPSSRERTRFVLADRWLGDVLPPFRANGRCTAADPGVDPEGVNGCACLRLRTRGLRRFGLPELQITDVACPHDLTALNVLRTAARRLLTDHWSWLATGPAVGDRTIPDALDLTQSDFNDFWGTTRRVPLTPPSPFQVRLSPLTSRLIDVGQPAHFEGTINEWLWGDTVPHGLHDTQEAPAPHPLPTAA</sequence>
<organism evidence="1 2">
    <name type="scientific">Actinomadura mexicana</name>
    <dbReference type="NCBI Taxonomy" id="134959"/>
    <lineage>
        <taxon>Bacteria</taxon>
        <taxon>Bacillati</taxon>
        <taxon>Actinomycetota</taxon>
        <taxon>Actinomycetes</taxon>
        <taxon>Streptosporangiales</taxon>
        <taxon>Thermomonosporaceae</taxon>
        <taxon>Actinomadura</taxon>
    </lineage>
</organism>
<dbReference type="EMBL" id="FZNP01000024">
    <property type="protein sequence ID" value="SNS67370.1"/>
    <property type="molecule type" value="Genomic_DNA"/>
</dbReference>
<dbReference type="Proteomes" id="UP000198420">
    <property type="component" value="Unassembled WGS sequence"/>
</dbReference>
<gene>
    <name evidence="1" type="ORF">SAMN06265355_12435</name>
</gene>
<dbReference type="OrthoDB" id="3517073at2"/>
<keyword evidence="2" id="KW-1185">Reference proteome</keyword>
<protein>
    <submittedName>
        <fullName evidence="1">Uncharacterized protein</fullName>
    </submittedName>
</protein>
<evidence type="ECO:0000313" key="2">
    <source>
        <dbReference type="Proteomes" id="UP000198420"/>
    </source>
</evidence>
<reference evidence="2" key="1">
    <citation type="submission" date="2017-06" db="EMBL/GenBank/DDBJ databases">
        <authorList>
            <person name="Varghese N."/>
            <person name="Submissions S."/>
        </authorList>
    </citation>
    <scope>NUCLEOTIDE SEQUENCE [LARGE SCALE GENOMIC DNA]</scope>
    <source>
        <strain evidence="2">DSM 44485</strain>
    </source>
</reference>
<name>A0A239GE03_9ACTN</name>